<organism evidence="3 4">
    <name type="scientific">Elysia marginata</name>
    <dbReference type="NCBI Taxonomy" id="1093978"/>
    <lineage>
        <taxon>Eukaryota</taxon>
        <taxon>Metazoa</taxon>
        <taxon>Spiralia</taxon>
        <taxon>Lophotrochozoa</taxon>
        <taxon>Mollusca</taxon>
        <taxon>Gastropoda</taxon>
        <taxon>Heterobranchia</taxon>
        <taxon>Euthyneura</taxon>
        <taxon>Panpulmonata</taxon>
        <taxon>Sacoglossa</taxon>
        <taxon>Placobranchoidea</taxon>
        <taxon>Plakobranchidae</taxon>
        <taxon>Elysia</taxon>
    </lineage>
</organism>
<evidence type="ECO:0000313" key="4">
    <source>
        <dbReference type="Proteomes" id="UP000762676"/>
    </source>
</evidence>
<reference evidence="3 4" key="1">
    <citation type="journal article" date="2021" name="Elife">
        <title>Chloroplast acquisition without the gene transfer in kleptoplastic sea slugs, Plakobranchus ocellatus.</title>
        <authorList>
            <person name="Maeda T."/>
            <person name="Takahashi S."/>
            <person name="Yoshida T."/>
            <person name="Shimamura S."/>
            <person name="Takaki Y."/>
            <person name="Nagai Y."/>
            <person name="Toyoda A."/>
            <person name="Suzuki Y."/>
            <person name="Arimoto A."/>
            <person name="Ishii H."/>
            <person name="Satoh N."/>
            <person name="Nishiyama T."/>
            <person name="Hasebe M."/>
            <person name="Maruyama T."/>
            <person name="Minagawa J."/>
            <person name="Obokata J."/>
            <person name="Shigenobu S."/>
        </authorList>
    </citation>
    <scope>NUCLEOTIDE SEQUENCE [LARGE SCALE GENOMIC DNA]</scope>
</reference>
<comment type="caution">
    <text evidence="3">The sequence shown here is derived from an EMBL/GenBank/DDBJ whole genome shotgun (WGS) entry which is preliminary data.</text>
</comment>
<accession>A0AAV4GKR5</accession>
<sequence length="143" mass="16455">MALHAKFQPDQPLPEHALVIFFRSSEFTAFVRSCKRSNFRPASLSFRIGNNQKSHGAKSGLKKKKDKEKKKLEVATTNSETVIVSRPSKTKAEIAFEKAKREKDKAIILERASKTHKERIMDFNQQLDNLTEHFDIPKVSWTK</sequence>
<dbReference type="Proteomes" id="UP000762676">
    <property type="component" value="Unassembled WGS sequence"/>
</dbReference>
<dbReference type="InterPro" id="IPR013865">
    <property type="entry name" value="FAM32A"/>
</dbReference>
<keyword evidence="4" id="KW-1185">Reference proteome</keyword>
<dbReference type="AlphaFoldDB" id="A0AAV4GKR5"/>
<dbReference type="PANTHER" id="PTHR13282:SF6">
    <property type="entry name" value="PROTEIN FAM32A"/>
    <property type="match status" value="1"/>
</dbReference>
<dbReference type="PANTHER" id="PTHR13282">
    <property type="entry name" value="PROTEIN FAM32A"/>
    <property type="match status" value="1"/>
</dbReference>
<name>A0AAV4GKR5_9GAST</name>
<comment type="similarity">
    <text evidence="1">Belongs to the FAM32 family.</text>
</comment>
<gene>
    <name evidence="3" type="ORF">ElyMa_006050800</name>
</gene>
<feature type="region of interest" description="Disordered" evidence="2">
    <location>
        <begin position="48"/>
        <end position="72"/>
    </location>
</feature>
<dbReference type="EMBL" id="BMAT01012117">
    <property type="protein sequence ID" value="GFR86347.1"/>
    <property type="molecule type" value="Genomic_DNA"/>
</dbReference>
<proteinExistence type="inferred from homology"/>
<dbReference type="GO" id="GO:0005730">
    <property type="term" value="C:nucleolus"/>
    <property type="evidence" value="ECO:0007669"/>
    <property type="project" value="TreeGrafter"/>
</dbReference>
<evidence type="ECO:0000256" key="1">
    <source>
        <dbReference type="ARBA" id="ARBA00008948"/>
    </source>
</evidence>
<evidence type="ECO:0000313" key="3">
    <source>
        <dbReference type="EMBL" id="GFR86347.1"/>
    </source>
</evidence>
<evidence type="ECO:0000256" key="2">
    <source>
        <dbReference type="SAM" id="MobiDB-lite"/>
    </source>
</evidence>
<protein>
    <submittedName>
        <fullName evidence="3">Protein FAM32A-like</fullName>
    </submittedName>
</protein>